<reference evidence="3" key="1">
    <citation type="submission" date="2016-06" db="EMBL/GenBank/DDBJ databases">
        <authorList>
            <person name="Varghese N."/>
            <person name="Submissions Spin"/>
        </authorList>
    </citation>
    <scope>NUCLEOTIDE SEQUENCE [LARGE SCALE GENOMIC DNA]</scope>
    <source>
        <strain evidence="3">DSM 44151</strain>
    </source>
</reference>
<keyword evidence="3" id="KW-1185">Reference proteome</keyword>
<sequence length="494" mass="55794">MGEEALEPESNRADSTDKAPVPNISRSLWSTLRRFLLSISGVEGIVHSTGPHLPAQSKVKHLVEATTRSRGSLISPEQRRALESIMSGHIEAIIDLRDEKKKYDDPEVASAFFEERFKELWAATYEKYQEVGVSAPTSLDLLQATTPRELERPTSSVLYSSLLISTVGMCEVFLGQAMREYLTFRPQALHGTEIRFQFAEMQQFSSIESLKAYHIDRQVDSIIRQGGIDEWMKWFEVKVKLSFAEVSADPMAVREIFQRRHVHVHNDGEVSAIYLAKMADTKRQLPELDTYLRVDESYLLQAVDRLRTFGIALAVVLARKLTPKGSKDPGLKWLESHANDLVYGLLCANKYESAVEIVNLLIEDTSEQSVKTMMLVNRWIAQSRLGKEKAVRKEVRDWDTSALDAKFHLAQLTLLGETEQAHALAMAEIGRGALTEQNYREWPLFAPLREIYPPTVEQIASVELVPVQREESTADLLKDPPAADEGTTECHLDD</sequence>
<proteinExistence type="predicted"/>
<dbReference type="Proteomes" id="UP000198605">
    <property type="component" value="Unassembled WGS sequence"/>
</dbReference>
<accession>A0A1C6VA37</accession>
<dbReference type="AlphaFoldDB" id="A0A1C6VA37"/>
<organism evidence="2 3">
    <name type="scientific">Micromonospora chersina</name>
    <dbReference type="NCBI Taxonomy" id="47854"/>
    <lineage>
        <taxon>Bacteria</taxon>
        <taxon>Bacillati</taxon>
        <taxon>Actinomycetota</taxon>
        <taxon>Actinomycetes</taxon>
        <taxon>Micromonosporales</taxon>
        <taxon>Micromonosporaceae</taxon>
        <taxon>Micromonospora</taxon>
    </lineage>
</organism>
<protein>
    <submittedName>
        <fullName evidence="2">Uncharacterized protein</fullName>
    </submittedName>
</protein>
<gene>
    <name evidence="2" type="ORF">GA0070603_3519</name>
</gene>
<name>A0A1C6VA37_9ACTN</name>
<evidence type="ECO:0000313" key="3">
    <source>
        <dbReference type="Proteomes" id="UP000198605"/>
    </source>
</evidence>
<evidence type="ECO:0000313" key="2">
    <source>
        <dbReference type="EMBL" id="SCL63037.1"/>
    </source>
</evidence>
<dbReference type="RefSeq" id="WP_139131891.1">
    <property type="nucleotide sequence ID" value="NZ_FMIB01000002.1"/>
</dbReference>
<dbReference type="EMBL" id="FMIB01000002">
    <property type="protein sequence ID" value="SCL63037.1"/>
    <property type="molecule type" value="Genomic_DNA"/>
</dbReference>
<feature type="region of interest" description="Disordered" evidence="1">
    <location>
        <begin position="1"/>
        <end position="20"/>
    </location>
</feature>
<feature type="region of interest" description="Disordered" evidence="1">
    <location>
        <begin position="471"/>
        <end position="494"/>
    </location>
</feature>
<dbReference type="GeneID" id="43280157"/>
<dbReference type="OrthoDB" id="5138255at2"/>
<evidence type="ECO:0000256" key="1">
    <source>
        <dbReference type="SAM" id="MobiDB-lite"/>
    </source>
</evidence>